<proteinExistence type="predicted"/>
<sequence>MSRRKAAFRVVRRPNGNVIIASDGLSDPFDDITLGDGNVNGFGLEFFIETPADELPDTVLDIKKAWQFQLLFTVSQLAAGHGGIRAIMDDMKLLSTEAEGVNEAIPEAHHTTHVNAAGRVGALLGLKAGTSSIPEDGSTSGASVPDKIAGMPLTEVSLVNIKLLTLVELKLITDRGAEGRRKLSELFAGPGRQLSSLHRPSVI</sequence>
<protein>
    <submittedName>
        <fullName evidence="1">Uncharacterized protein</fullName>
    </submittedName>
</protein>
<reference evidence="1 2" key="1">
    <citation type="journal article" date="2024" name="Nat. Commun.">
        <title>Phylogenomics reveals the evolutionary origins of lichenization in chlorophyte algae.</title>
        <authorList>
            <person name="Puginier C."/>
            <person name="Libourel C."/>
            <person name="Otte J."/>
            <person name="Skaloud P."/>
            <person name="Haon M."/>
            <person name="Grisel S."/>
            <person name="Petersen M."/>
            <person name="Berrin J.G."/>
            <person name="Delaux P.M."/>
            <person name="Dal Grande F."/>
            <person name="Keller J."/>
        </authorList>
    </citation>
    <scope>NUCLEOTIDE SEQUENCE [LARGE SCALE GENOMIC DNA]</scope>
    <source>
        <strain evidence="1 2">SAG 2043</strain>
    </source>
</reference>
<evidence type="ECO:0000313" key="2">
    <source>
        <dbReference type="Proteomes" id="UP001489004"/>
    </source>
</evidence>
<dbReference type="Proteomes" id="UP001489004">
    <property type="component" value="Unassembled WGS sequence"/>
</dbReference>
<dbReference type="AlphaFoldDB" id="A0AAW1PDY7"/>
<organism evidence="1 2">
    <name type="scientific">[Myrmecia] bisecta</name>
    <dbReference type="NCBI Taxonomy" id="41462"/>
    <lineage>
        <taxon>Eukaryota</taxon>
        <taxon>Viridiplantae</taxon>
        <taxon>Chlorophyta</taxon>
        <taxon>core chlorophytes</taxon>
        <taxon>Trebouxiophyceae</taxon>
        <taxon>Trebouxiales</taxon>
        <taxon>Trebouxiaceae</taxon>
        <taxon>Myrmecia</taxon>
    </lineage>
</organism>
<name>A0AAW1PDY7_9CHLO</name>
<dbReference type="EMBL" id="JALJOR010000009">
    <property type="protein sequence ID" value="KAK9811661.1"/>
    <property type="molecule type" value="Genomic_DNA"/>
</dbReference>
<comment type="caution">
    <text evidence="1">The sequence shown here is derived from an EMBL/GenBank/DDBJ whole genome shotgun (WGS) entry which is preliminary data.</text>
</comment>
<keyword evidence="2" id="KW-1185">Reference proteome</keyword>
<accession>A0AAW1PDY7</accession>
<gene>
    <name evidence="1" type="ORF">WJX72_007914</name>
</gene>
<evidence type="ECO:0000313" key="1">
    <source>
        <dbReference type="EMBL" id="KAK9811661.1"/>
    </source>
</evidence>